<reference evidence="1 2" key="1">
    <citation type="submission" date="2018-07" db="EMBL/GenBank/DDBJ databases">
        <title>Genomic Encyclopedia of Type Strains, Phase IV (KMG-IV): sequencing the most valuable type-strain genomes for metagenomic binning, comparative biology and taxonomic classification.</title>
        <authorList>
            <person name="Goeker M."/>
        </authorList>
    </citation>
    <scope>NUCLEOTIDE SEQUENCE [LARGE SCALE GENOMIC DNA]</scope>
    <source>
        <strain evidence="1 2">DSM 7466</strain>
    </source>
</reference>
<dbReference type="RefSeq" id="WP_115892468.1">
    <property type="nucleotide sequence ID" value="NZ_QREL01000001.1"/>
</dbReference>
<keyword evidence="2" id="KW-1185">Reference proteome</keyword>
<comment type="caution">
    <text evidence="1">The sequence shown here is derived from an EMBL/GenBank/DDBJ whole genome shotgun (WGS) entry which is preliminary data.</text>
</comment>
<organism evidence="1 2">
    <name type="scientific">Methanothermobacter defluvii</name>
    <dbReference type="NCBI Taxonomy" id="49339"/>
    <lineage>
        <taxon>Archaea</taxon>
        <taxon>Methanobacteriati</taxon>
        <taxon>Methanobacteriota</taxon>
        <taxon>Methanomada group</taxon>
        <taxon>Methanobacteria</taxon>
        <taxon>Methanobacteriales</taxon>
        <taxon>Methanobacteriaceae</taxon>
        <taxon>Methanothermobacter</taxon>
    </lineage>
</organism>
<name>A0A371NEY2_9EURY</name>
<gene>
    <name evidence="1" type="ORF">C7452_1068</name>
</gene>
<sequence length="147" mass="16040">MSEEPQYKSFSDGTLNFTYPAAWETFNPENAQSAFTKEPGISKDVIVYVGNSSHDFAAAKVTARSGYYLKDVETVKNQMAKNEGVTSAEIRSIAGRNAAVVTATDSTTRTTFVYMKLSRTSGYAFMYEGPLSDTATLEAILSSVRIT</sequence>
<evidence type="ECO:0000313" key="2">
    <source>
        <dbReference type="Proteomes" id="UP000256864"/>
    </source>
</evidence>
<accession>A0A371NEY2</accession>
<evidence type="ECO:0000313" key="1">
    <source>
        <dbReference type="EMBL" id="REE29035.1"/>
    </source>
</evidence>
<dbReference type="Proteomes" id="UP000256864">
    <property type="component" value="Unassembled WGS sequence"/>
</dbReference>
<evidence type="ECO:0008006" key="3">
    <source>
        <dbReference type="Google" id="ProtNLM"/>
    </source>
</evidence>
<protein>
    <recommendedName>
        <fullName evidence="3">PsbP C-terminal domain-containing protein</fullName>
    </recommendedName>
</protein>
<dbReference type="AlphaFoldDB" id="A0A371NEY2"/>
<proteinExistence type="predicted"/>
<dbReference type="EMBL" id="QREL01000001">
    <property type="protein sequence ID" value="REE29035.1"/>
    <property type="molecule type" value="Genomic_DNA"/>
</dbReference>